<dbReference type="Gene3D" id="6.10.340.10">
    <property type="match status" value="1"/>
</dbReference>
<dbReference type="AlphaFoldDB" id="A0A5C1A8F2"/>
<dbReference type="PROSITE" id="PS50885">
    <property type="entry name" value="HAMP"/>
    <property type="match status" value="1"/>
</dbReference>
<comment type="subcellular location">
    <subcellularLocation>
        <location evidence="1">Cell membrane</location>
        <topology evidence="1">Multi-pass membrane protein</topology>
    </subcellularLocation>
</comment>
<evidence type="ECO:0000256" key="2">
    <source>
        <dbReference type="ARBA" id="ARBA00005381"/>
    </source>
</evidence>
<dbReference type="FunFam" id="3.30.70.1230:FF:000016">
    <property type="entry name" value="Adenylate/guanylate cyclase domain-containing protein"/>
    <property type="match status" value="1"/>
</dbReference>
<evidence type="ECO:0000256" key="6">
    <source>
        <dbReference type="ARBA" id="ARBA00023136"/>
    </source>
</evidence>
<organism evidence="9 10">
    <name type="scientific">Limnoglobus roseus</name>
    <dbReference type="NCBI Taxonomy" id="2598579"/>
    <lineage>
        <taxon>Bacteria</taxon>
        <taxon>Pseudomonadati</taxon>
        <taxon>Planctomycetota</taxon>
        <taxon>Planctomycetia</taxon>
        <taxon>Gemmatales</taxon>
        <taxon>Gemmataceae</taxon>
        <taxon>Limnoglobus</taxon>
    </lineage>
</organism>
<evidence type="ECO:0000256" key="5">
    <source>
        <dbReference type="ARBA" id="ARBA00022989"/>
    </source>
</evidence>
<dbReference type="Proteomes" id="UP000324974">
    <property type="component" value="Chromosome"/>
</dbReference>
<name>A0A5C1A8F2_9BACT</name>
<dbReference type="CDD" id="cd12913">
    <property type="entry name" value="PDC1_MCP_like"/>
    <property type="match status" value="1"/>
</dbReference>
<dbReference type="EMBL" id="CP042425">
    <property type="protein sequence ID" value="QEL13414.1"/>
    <property type="molecule type" value="Genomic_DNA"/>
</dbReference>
<dbReference type="PROSITE" id="PS50125">
    <property type="entry name" value="GUANYLATE_CYCLASE_2"/>
    <property type="match status" value="1"/>
</dbReference>
<keyword evidence="10" id="KW-1185">Reference proteome</keyword>
<feature type="domain" description="HAMP" evidence="8">
    <location>
        <begin position="375"/>
        <end position="428"/>
    </location>
</feature>
<dbReference type="GO" id="GO:0004016">
    <property type="term" value="F:adenylate cyclase activity"/>
    <property type="evidence" value="ECO:0007669"/>
    <property type="project" value="UniProtKB-ARBA"/>
</dbReference>
<evidence type="ECO:0000256" key="1">
    <source>
        <dbReference type="ARBA" id="ARBA00004651"/>
    </source>
</evidence>
<reference evidence="10" key="1">
    <citation type="submission" date="2019-08" db="EMBL/GenBank/DDBJ databases">
        <title>Limnoglobus roseus gen. nov., sp. nov., a novel freshwater planctomycete with a giant genome from the family Gemmataceae.</title>
        <authorList>
            <person name="Kulichevskaya I.S."/>
            <person name="Naumoff D.G."/>
            <person name="Miroshnikov K."/>
            <person name="Ivanova A."/>
            <person name="Philippov D.A."/>
            <person name="Hakobyan A."/>
            <person name="Rijpstra I.C."/>
            <person name="Sinninghe Damste J.S."/>
            <person name="Liesack W."/>
            <person name="Dedysh S.N."/>
        </authorList>
    </citation>
    <scope>NUCLEOTIDE SEQUENCE [LARGE SCALE GENOMIC DNA]</scope>
    <source>
        <strain evidence="10">PX52</strain>
    </source>
</reference>
<evidence type="ECO:0000256" key="4">
    <source>
        <dbReference type="ARBA" id="ARBA00022692"/>
    </source>
</evidence>
<keyword evidence="6" id="KW-0472">Membrane</keyword>
<dbReference type="GO" id="GO:0005886">
    <property type="term" value="C:plasma membrane"/>
    <property type="evidence" value="ECO:0007669"/>
    <property type="project" value="UniProtKB-SubCell"/>
</dbReference>
<keyword evidence="5" id="KW-1133">Transmembrane helix</keyword>
<comment type="similarity">
    <text evidence="2">Belongs to the adenylyl cyclase class-3 family.</text>
</comment>
<proteinExistence type="inferred from homology"/>
<evidence type="ECO:0000313" key="10">
    <source>
        <dbReference type="Proteomes" id="UP000324974"/>
    </source>
</evidence>
<dbReference type="KEGG" id="lrs:PX52LOC_00269"/>
<dbReference type="InterPro" id="IPR033479">
    <property type="entry name" value="dCache_1"/>
</dbReference>
<evidence type="ECO:0000259" key="8">
    <source>
        <dbReference type="PROSITE" id="PS50885"/>
    </source>
</evidence>
<dbReference type="Pfam" id="PF02743">
    <property type="entry name" value="dCache_1"/>
    <property type="match status" value="1"/>
</dbReference>
<dbReference type="RefSeq" id="WP_168218744.1">
    <property type="nucleotide sequence ID" value="NZ_CP042425.1"/>
</dbReference>
<accession>A0A5C1A8F2</accession>
<keyword evidence="3" id="KW-1003">Cell membrane</keyword>
<evidence type="ECO:0000259" key="7">
    <source>
        <dbReference type="PROSITE" id="PS50125"/>
    </source>
</evidence>
<keyword evidence="4" id="KW-0812">Transmembrane</keyword>
<dbReference type="InterPro" id="IPR029787">
    <property type="entry name" value="Nucleotide_cyclase"/>
</dbReference>
<dbReference type="Gene3D" id="3.30.70.1230">
    <property type="entry name" value="Nucleotide cyclase"/>
    <property type="match status" value="1"/>
</dbReference>
<dbReference type="GO" id="GO:0035556">
    <property type="term" value="P:intracellular signal transduction"/>
    <property type="evidence" value="ECO:0007669"/>
    <property type="project" value="InterPro"/>
</dbReference>
<dbReference type="InterPro" id="IPR050697">
    <property type="entry name" value="Adenylyl/Guanylyl_Cyclase_3/4"/>
</dbReference>
<protein>
    <submittedName>
        <fullName evidence="9">HAMP domain-containing protein</fullName>
    </submittedName>
</protein>
<dbReference type="SUPFAM" id="SSF55073">
    <property type="entry name" value="Nucleotide cyclase"/>
    <property type="match status" value="1"/>
</dbReference>
<dbReference type="Pfam" id="PF00211">
    <property type="entry name" value="Guanylate_cyc"/>
    <property type="match status" value="1"/>
</dbReference>
<dbReference type="CDD" id="cd18774">
    <property type="entry name" value="PDC2_HK_sensor"/>
    <property type="match status" value="1"/>
</dbReference>
<dbReference type="PANTHER" id="PTHR43081">
    <property type="entry name" value="ADENYLATE CYCLASE, TERMINAL-DIFFERENTIATION SPECIFIC-RELATED"/>
    <property type="match status" value="1"/>
</dbReference>
<dbReference type="PANTHER" id="PTHR43081:SF1">
    <property type="entry name" value="ADENYLATE CYCLASE, TERMINAL-DIFFERENTIATION SPECIFIC"/>
    <property type="match status" value="1"/>
</dbReference>
<dbReference type="CDD" id="cd07302">
    <property type="entry name" value="CHD"/>
    <property type="match status" value="1"/>
</dbReference>
<sequence length="711" mass="77858">MFRFRLTLLMLLGGLVLLTVATIGIFSYLNARSAAQELSGQVLDQTVLRIDQQVDQLLDQATDQCSLTRQLLDSGQLQTQDVPRLVGYWKAALSTQPETTALFLGLAETGESVGVSRLQKDQLSVWHTTKAGAKYQLREYRAEDFPGKPFKTEPSEYDVRTRPWFQAAAGKGRGVWTPAYVFLGVGATQGSLGVSYAVPVPAADGKLHAVVMADFDLETLSRYLATLHIGQRGSAFLVEQTEHDEQSDHGDLRVIAHPRSELLILPPKPGQPGRRLSPVDELEDPAVQAFIHKLPVGVMTGGPADAQAIRFQANGENYLGSFRRIIGEARPPWLVCTYVPEDEVLAYAHRTSRLTFSISIGILGLAILISMFLARQVAHPLEQLAAAAADAGRLRLEPRPPIRSVVLEVDQLGKASEEMKSGLRSFEKYLPVDLVRGLLDSGQEALLGVEKRELTISFSDIVGFTSIAEAMPGEELVAHLGEYFDRLSRVVLESGGTVDKFIGDAIMAFWGAPTANPRHASAACLSAHRCRQRLRELAPEWEARGRPALRTRFGLNTGEVLVGNIGSPARMNYTVMGDAVNLASRLEGLNKYYGTEVLLSEATYREAKDILVVRPIDLVAVVGQTKAVPIYELLDLASEAPAAVRELADRYAAAFQAFQGRRWGESMAILTEILKAHPADAPAMAFLKRCQHYAENPPDAAWDGVNRMTSK</sequence>
<evidence type="ECO:0000313" key="9">
    <source>
        <dbReference type="EMBL" id="QEL13414.1"/>
    </source>
</evidence>
<dbReference type="InterPro" id="IPR001054">
    <property type="entry name" value="A/G_cyclase"/>
</dbReference>
<dbReference type="SMART" id="SM00044">
    <property type="entry name" value="CYCc"/>
    <property type="match status" value="1"/>
</dbReference>
<gene>
    <name evidence="9" type="ORF">PX52LOC_00269</name>
</gene>
<dbReference type="Gene3D" id="3.30.450.20">
    <property type="entry name" value="PAS domain"/>
    <property type="match status" value="1"/>
</dbReference>
<dbReference type="SMART" id="SM00304">
    <property type="entry name" value="HAMP"/>
    <property type="match status" value="1"/>
</dbReference>
<evidence type="ECO:0000256" key="3">
    <source>
        <dbReference type="ARBA" id="ARBA00022475"/>
    </source>
</evidence>
<feature type="domain" description="Guanylate cyclase" evidence="7">
    <location>
        <begin position="455"/>
        <end position="587"/>
    </location>
</feature>
<dbReference type="InterPro" id="IPR003660">
    <property type="entry name" value="HAMP_dom"/>
</dbReference>
<dbReference type="GO" id="GO:0006171">
    <property type="term" value="P:cAMP biosynthetic process"/>
    <property type="evidence" value="ECO:0007669"/>
    <property type="project" value="TreeGrafter"/>
</dbReference>